<protein>
    <submittedName>
        <fullName evidence="1">3-hydroxy-3-methylglutaryl-CoA reductase</fullName>
    </submittedName>
</protein>
<dbReference type="EMBL" id="DXBN01000072">
    <property type="protein sequence ID" value="HIZ52911.1"/>
    <property type="molecule type" value="Genomic_DNA"/>
</dbReference>
<sequence length="69" mass="7238">AGAVGLAQNLAALRALVSEGIQKGHMSLQARSLAISVGATGDEVQKVADRLKQGLMNEANARQILEELR</sequence>
<dbReference type="InterPro" id="IPR023076">
    <property type="entry name" value="HMG_CoA_Rdtase_CS"/>
</dbReference>
<dbReference type="PROSITE" id="PS01192">
    <property type="entry name" value="HMG_COA_REDUCTASE_3"/>
    <property type="match status" value="1"/>
</dbReference>
<dbReference type="InterPro" id="IPR002202">
    <property type="entry name" value="HMG_CoA_Rdtase"/>
</dbReference>
<comment type="caution">
    <text evidence="1">The sequence shown here is derived from an EMBL/GenBank/DDBJ whole genome shotgun (WGS) entry which is preliminary data.</text>
</comment>
<dbReference type="Gene3D" id="1.10.8.660">
    <property type="match status" value="1"/>
</dbReference>
<dbReference type="SUPFAM" id="SSF56542">
    <property type="entry name" value="Substrate-binding domain of HMG-CoA reductase"/>
    <property type="match status" value="1"/>
</dbReference>
<feature type="non-terminal residue" evidence="1">
    <location>
        <position position="1"/>
    </location>
</feature>
<organism evidence="1 2">
    <name type="scientific">Candidatus Enterococcus avicola</name>
    <dbReference type="NCBI Taxonomy" id="2838561"/>
    <lineage>
        <taxon>Bacteria</taxon>
        <taxon>Bacillati</taxon>
        <taxon>Bacillota</taxon>
        <taxon>Bacilli</taxon>
        <taxon>Lactobacillales</taxon>
        <taxon>Enterococcaceae</taxon>
        <taxon>Enterococcus</taxon>
    </lineage>
</organism>
<dbReference type="InterPro" id="IPR009029">
    <property type="entry name" value="HMG_CoA_Rdtase_sub-bd_dom_sf"/>
</dbReference>
<proteinExistence type="predicted"/>
<dbReference type="Proteomes" id="UP000824063">
    <property type="component" value="Unassembled WGS sequence"/>
</dbReference>
<accession>A0A9D2F6D9</accession>
<dbReference type="Pfam" id="PF00368">
    <property type="entry name" value="HMG-CoA_red"/>
    <property type="match status" value="1"/>
</dbReference>
<reference evidence="1" key="1">
    <citation type="journal article" date="2021" name="PeerJ">
        <title>Extensive microbial diversity within the chicken gut microbiome revealed by metagenomics and culture.</title>
        <authorList>
            <person name="Gilroy R."/>
            <person name="Ravi A."/>
            <person name="Getino M."/>
            <person name="Pursley I."/>
            <person name="Horton D.L."/>
            <person name="Alikhan N.F."/>
            <person name="Baker D."/>
            <person name="Gharbi K."/>
            <person name="Hall N."/>
            <person name="Watson M."/>
            <person name="Adriaenssens E.M."/>
            <person name="Foster-Nyarko E."/>
            <person name="Jarju S."/>
            <person name="Secka A."/>
            <person name="Antonio M."/>
            <person name="Oren A."/>
            <person name="Chaudhuri R.R."/>
            <person name="La Ragione R."/>
            <person name="Hildebrand F."/>
            <person name="Pallen M.J."/>
        </authorList>
    </citation>
    <scope>NUCLEOTIDE SEQUENCE</scope>
    <source>
        <strain evidence="1">CHK172-16539</strain>
    </source>
</reference>
<evidence type="ECO:0000313" key="1">
    <source>
        <dbReference type="EMBL" id="HIZ52911.1"/>
    </source>
</evidence>
<gene>
    <name evidence="1" type="ORF">IAA20_03095</name>
</gene>
<reference evidence="1" key="2">
    <citation type="submission" date="2021-04" db="EMBL/GenBank/DDBJ databases">
        <authorList>
            <person name="Gilroy R."/>
        </authorList>
    </citation>
    <scope>NUCLEOTIDE SEQUENCE</scope>
    <source>
        <strain evidence="1">CHK172-16539</strain>
    </source>
</reference>
<dbReference type="GO" id="GO:0004420">
    <property type="term" value="F:hydroxymethylglutaryl-CoA reductase (NADPH) activity"/>
    <property type="evidence" value="ECO:0007669"/>
    <property type="project" value="InterPro"/>
</dbReference>
<dbReference type="GO" id="GO:0015936">
    <property type="term" value="P:coenzyme A metabolic process"/>
    <property type="evidence" value="ECO:0007669"/>
    <property type="project" value="InterPro"/>
</dbReference>
<dbReference type="AlphaFoldDB" id="A0A9D2F6D9"/>
<name>A0A9D2F6D9_9ENTE</name>
<evidence type="ECO:0000313" key="2">
    <source>
        <dbReference type="Proteomes" id="UP000824063"/>
    </source>
</evidence>